<evidence type="ECO:0000256" key="7">
    <source>
        <dbReference type="SAM" id="Phobius"/>
    </source>
</evidence>
<name>A0A239NS02_9ACTN</name>
<feature type="transmembrane region" description="Helical" evidence="7">
    <location>
        <begin position="116"/>
        <end position="133"/>
    </location>
</feature>
<dbReference type="EMBL" id="FZPH01000010">
    <property type="protein sequence ID" value="SNT57667.1"/>
    <property type="molecule type" value="Genomic_DNA"/>
</dbReference>
<evidence type="ECO:0000256" key="2">
    <source>
        <dbReference type="ARBA" id="ARBA00022475"/>
    </source>
</evidence>
<keyword evidence="5 7" id="KW-0472">Membrane</keyword>
<feature type="transmembrane region" description="Helical" evidence="7">
    <location>
        <begin position="419"/>
        <end position="440"/>
    </location>
</feature>
<feature type="compositionally biased region" description="Low complexity" evidence="6">
    <location>
        <begin position="505"/>
        <end position="527"/>
    </location>
</feature>
<dbReference type="RefSeq" id="WP_089252593.1">
    <property type="nucleotide sequence ID" value="NZ_FZPH01000010.1"/>
</dbReference>
<evidence type="ECO:0000256" key="3">
    <source>
        <dbReference type="ARBA" id="ARBA00022692"/>
    </source>
</evidence>
<feature type="transmembrane region" description="Helical" evidence="7">
    <location>
        <begin position="303"/>
        <end position="320"/>
    </location>
</feature>
<evidence type="ECO:0000256" key="6">
    <source>
        <dbReference type="SAM" id="MobiDB-lite"/>
    </source>
</evidence>
<accession>A0A239NS02</accession>
<reference evidence="8 9" key="1">
    <citation type="submission" date="2017-06" db="EMBL/GenBank/DDBJ databases">
        <authorList>
            <person name="Kim H.J."/>
            <person name="Triplett B.A."/>
        </authorList>
    </citation>
    <scope>NUCLEOTIDE SEQUENCE [LARGE SCALE GENOMIC DNA]</scope>
    <source>
        <strain evidence="8 9">CGMCC 4.5593</strain>
    </source>
</reference>
<sequence length="606" mass="62523">MPLIRRTGSTIGRFIGTTVKGGRLVSRGVRRGVGTARSKGARGETGMMRLFDLHAASCAGDTLITIGLAGTIFFDVPLGEARSKVALYLLITMVPFALLAPVVGPLLDHFRHGRRWALAATFLGRAFLVWAVADNTDSIWLYPAAFGVLALSRAYGVARSAAVPRLLPEGLGLSQAGARASIYGTVAGAIAAPIGVAAFAIGPEWPLRIAALVFFVGMVISLRLPGRADSDPPETVPRPIAAIFGAFGRNGDRPLSGRLVISALIGSATLRAFYGFLLLFLAFAIKGGHLGTTLFGRELSDGLALSVLGAALGVGTFLATAIGTRLRIHRPVALQSSGLIITAGLAVLTTIGYSLAMVALLCLVTAVMSGIAKLSVDATIQERVPERMRASAFAHSETVLVLAFVAGGGLGLIPVTGRVGVGLLGVVAALAAIRAVIVAGQLRKERLHGRFDVGDPPGEEPPTEPRAGASTGGTPWPGTSAGGGSQTGTSAGDRPQTGGRPQTDASAAGAQRSSASAPRPGSSGAPRPRTDASTAELPKAGRRWWRRSRPDQTNPTLPMPAVDPDPGGTTKQDTVVAPPGYHVYRPSNPVDAPPEDPWRDTAGPPA</sequence>
<feature type="region of interest" description="Disordered" evidence="6">
    <location>
        <begin position="449"/>
        <end position="606"/>
    </location>
</feature>
<dbReference type="CDD" id="cd06173">
    <property type="entry name" value="MFS_MefA_like"/>
    <property type="match status" value="1"/>
</dbReference>
<evidence type="ECO:0000256" key="1">
    <source>
        <dbReference type="ARBA" id="ARBA00004651"/>
    </source>
</evidence>
<evidence type="ECO:0000256" key="4">
    <source>
        <dbReference type="ARBA" id="ARBA00022989"/>
    </source>
</evidence>
<dbReference type="GO" id="GO:0005886">
    <property type="term" value="C:plasma membrane"/>
    <property type="evidence" value="ECO:0007669"/>
    <property type="project" value="UniProtKB-SubCell"/>
</dbReference>
<dbReference type="PANTHER" id="PTHR23513:SF18">
    <property type="entry name" value="INTEGRAL MEMBRANE PROTEIN"/>
    <property type="match status" value="1"/>
</dbReference>
<gene>
    <name evidence="8" type="ORF">SAMN05421812_110176</name>
</gene>
<dbReference type="OrthoDB" id="5170137at2"/>
<feature type="transmembrane region" description="Helical" evidence="7">
    <location>
        <begin position="332"/>
        <end position="351"/>
    </location>
</feature>
<feature type="transmembrane region" description="Helical" evidence="7">
    <location>
        <begin position="180"/>
        <end position="201"/>
    </location>
</feature>
<organism evidence="8 9">
    <name type="scientific">Asanoa hainanensis</name>
    <dbReference type="NCBI Taxonomy" id="560556"/>
    <lineage>
        <taxon>Bacteria</taxon>
        <taxon>Bacillati</taxon>
        <taxon>Actinomycetota</taxon>
        <taxon>Actinomycetes</taxon>
        <taxon>Micromonosporales</taxon>
        <taxon>Micromonosporaceae</taxon>
        <taxon>Asanoa</taxon>
    </lineage>
</organism>
<evidence type="ECO:0000256" key="5">
    <source>
        <dbReference type="ARBA" id="ARBA00023136"/>
    </source>
</evidence>
<keyword evidence="3 7" id="KW-0812">Transmembrane</keyword>
<dbReference type="SUPFAM" id="SSF103473">
    <property type="entry name" value="MFS general substrate transporter"/>
    <property type="match status" value="1"/>
</dbReference>
<feature type="transmembrane region" description="Helical" evidence="7">
    <location>
        <begin position="50"/>
        <end position="73"/>
    </location>
</feature>
<evidence type="ECO:0000313" key="8">
    <source>
        <dbReference type="EMBL" id="SNT57667.1"/>
    </source>
</evidence>
<feature type="transmembrane region" description="Helical" evidence="7">
    <location>
        <begin position="85"/>
        <end position="104"/>
    </location>
</feature>
<dbReference type="Proteomes" id="UP000198362">
    <property type="component" value="Unassembled WGS sequence"/>
</dbReference>
<dbReference type="InterPro" id="IPR036259">
    <property type="entry name" value="MFS_trans_sf"/>
</dbReference>
<dbReference type="Pfam" id="PF07690">
    <property type="entry name" value="MFS_1"/>
    <property type="match status" value="1"/>
</dbReference>
<protein>
    <submittedName>
        <fullName evidence="8">Predicted arabinose efflux permease, MFS family</fullName>
    </submittedName>
</protein>
<keyword evidence="9" id="KW-1185">Reference proteome</keyword>
<dbReference type="InterPro" id="IPR011701">
    <property type="entry name" value="MFS"/>
</dbReference>
<keyword evidence="2" id="KW-1003">Cell membrane</keyword>
<feature type="transmembrane region" description="Helical" evidence="7">
    <location>
        <begin position="207"/>
        <end position="224"/>
    </location>
</feature>
<feature type="transmembrane region" description="Helical" evidence="7">
    <location>
        <begin position="392"/>
        <end position="413"/>
    </location>
</feature>
<dbReference type="PANTHER" id="PTHR23513">
    <property type="entry name" value="INTEGRAL MEMBRANE EFFLUX PROTEIN-RELATED"/>
    <property type="match status" value="1"/>
</dbReference>
<keyword evidence="4 7" id="KW-1133">Transmembrane helix</keyword>
<dbReference type="AlphaFoldDB" id="A0A239NS02"/>
<evidence type="ECO:0000313" key="9">
    <source>
        <dbReference type="Proteomes" id="UP000198362"/>
    </source>
</evidence>
<dbReference type="Gene3D" id="1.20.1250.20">
    <property type="entry name" value="MFS general substrate transporter like domains"/>
    <property type="match status" value="1"/>
</dbReference>
<feature type="transmembrane region" description="Helical" evidence="7">
    <location>
        <begin position="259"/>
        <end position="283"/>
    </location>
</feature>
<dbReference type="GO" id="GO:0022857">
    <property type="term" value="F:transmembrane transporter activity"/>
    <property type="evidence" value="ECO:0007669"/>
    <property type="project" value="InterPro"/>
</dbReference>
<proteinExistence type="predicted"/>
<comment type="subcellular location">
    <subcellularLocation>
        <location evidence="1">Cell membrane</location>
        <topology evidence="1">Multi-pass membrane protein</topology>
    </subcellularLocation>
</comment>